<keyword evidence="1" id="KW-1133">Transmembrane helix</keyword>
<dbReference type="EMBL" id="JABWUV010000005">
    <property type="protein sequence ID" value="KAF6355193.1"/>
    <property type="molecule type" value="Genomic_DNA"/>
</dbReference>
<evidence type="ECO:0000313" key="3">
    <source>
        <dbReference type="Proteomes" id="UP000527355"/>
    </source>
</evidence>
<dbReference type="Proteomes" id="UP000527355">
    <property type="component" value="Unassembled WGS sequence"/>
</dbReference>
<protein>
    <submittedName>
        <fullName evidence="2">Uncharacterized protein</fullName>
    </submittedName>
</protein>
<accession>A0A7J7XZK9</accession>
<feature type="transmembrane region" description="Helical" evidence="1">
    <location>
        <begin position="12"/>
        <end position="37"/>
    </location>
</feature>
<feature type="transmembrane region" description="Helical" evidence="1">
    <location>
        <begin position="121"/>
        <end position="142"/>
    </location>
</feature>
<comment type="caution">
    <text evidence="2">The sequence shown here is derived from an EMBL/GenBank/DDBJ whole genome shotgun (WGS) entry which is preliminary data.</text>
</comment>
<gene>
    <name evidence="2" type="ORF">mMyoMyo1_011383</name>
</gene>
<dbReference type="AlphaFoldDB" id="A0A7J7XZK9"/>
<sequence>MLLCFMLSQISLRLSYCSLIFSPTAVQIGCVCLSALASNSLIQSSASSNLLLKPSILFFNGSYIIFYFLLILTFLLIFSSIWFMSCMTLTLNSFSYILPLTYCMLLFNLVHFLVIPPFHSLGVVFFLSSHFCCLFLALGTLIGV</sequence>
<keyword evidence="3" id="KW-1185">Reference proteome</keyword>
<feature type="transmembrane region" description="Helical" evidence="1">
    <location>
        <begin position="57"/>
        <end position="84"/>
    </location>
</feature>
<evidence type="ECO:0000313" key="2">
    <source>
        <dbReference type="EMBL" id="KAF6355193.1"/>
    </source>
</evidence>
<keyword evidence="1" id="KW-0812">Transmembrane</keyword>
<reference evidence="2 3" key="1">
    <citation type="journal article" date="2020" name="Nature">
        <title>Six reference-quality genomes reveal evolution of bat adaptations.</title>
        <authorList>
            <person name="Jebb D."/>
            <person name="Huang Z."/>
            <person name="Pippel M."/>
            <person name="Hughes G.M."/>
            <person name="Lavrichenko K."/>
            <person name="Devanna P."/>
            <person name="Winkler S."/>
            <person name="Jermiin L.S."/>
            <person name="Skirmuntt E.C."/>
            <person name="Katzourakis A."/>
            <person name="Burkitt-Gray L."/>
            <person name="Ray D.A."/>
            <person name="Sullivan K.A.M."/>
            <person name="Roscito J.G."/>
            <person name="Kirilenko B.M."/>
            <person name="Davalos L.M."/>
            <person name="Corthals A.P."/>
            <person name="Power M.L."/>
            <person name="Jones G."/>
            <person name="Ransome R.D."/>
            <person name="Dechmann D.K.N."/>
            <person name="Locatelli A.G."/>
            <person name="Puechmaille S.J."/>
            <person name="Fedrigo O."/>
            <person name="Jarvis E.D."/>
            <person name="Hiller M."/>
            <person name="Vernes S.C."/>
            <person name="Myers E.W."/>
            <person name="Teeling E.C."/>
        </authorList>
    </citation>
    <scope>NUCLEOTIDE SEQUENCE [LARGE SCALE GENOMIC DNA]</scope>
    <source>
        <strain evidence="2">MMyoMyo1</strain>
        <tissue evidence="2">Flight muscle</tissue>
    </source>
</reference>
<organism evidence="2 3">
    <name type="scientific">Myotis myotis</name>
    <name type="common">Greater mouse-eared bat</name>
    <name type="synonym">Vespertilio myotis</name>
    <dbReference type="NCBI Taxonomy" id="51298"/>
    <lineage>
        <taxon>Eukaryota</taxon>
        <taxon>Metazoa</taxon>
        <taxon>Chordata</taxon>
        <taxon>Craniata</taxon>
        <taxon>Vertebrata</taxon>
        <taxon>Euteleostomi</taxon>
        <taxon>Mammalia</taxon>
        <taxon>Eutheria</taxon>
        <taxon>Laurasiatheria</taxon>
        <taxon>Chiroptera</taxon>
        <taxon>Yangochiroptera</taxon>
        <taxon>Vespertilionidae</taxon>
        <taxon>Myotis</taxon>
    </lineage>
</organism>
<proteinExistence type="predicted"/>
<keyword evidence="1" id="KW-0472">Membrane</keyword>
<name>A0A7J7XZK9_MYOMY</name>
<evidence type="ECO:0000256" key="1">
    <source>
        <dbReference type="SAM" id="Phobius"/>
    </source>
</evidence>
<feature type="transmembrane region" description="Helical" evidence="1">
    <location>
        <begin position="96"/>
        <end position="115"/>
    </location>
</feature>